<keyword evidence="5" id="KW-0349">Heme</keyword>
<comment type="similarity">
    <text evidence="12">Belongs to the cytochrome b561 family.</text>
</comment>
<dbReference type="Pfam" id="PF01292">
    <property type="entry name" value="Ni_hydr_CYTB"/>
    <property type="match status" value="1"/>
</dbReference>
<evidence type="ECO:0000256" key="2">
    <source>
        <dbReference type="ARBA" id="ARBA00004651"/>
    </source>
</evidence>
<comment type="cofactor">
    <cofactor evidence="1">
        <name>heme b</name>
        <dbReference type="ChEBI" id="CHEBI:60344"/>
    </cofactor>
</comment>
<feature type="transmembrane region" description="Helical" evidence="13">
    <location>
        <begin position="87"/>
        <end position="108"/>
    </location>
</feature>
<keyword evidence="16" id="KW-1185">Reference proteome</keyword>
<sequence>MIRNTTSSWGSVARAFHWIIGLTILGMLAYGWWMNHIPARPDRFFYRSIHADVGYILLVLIALRLIWRAINPTPALPKDTPPWQRAAAAISHGALYLATFVVIGLGWAHSGARPQGDYGSFFGLFHVPQFTSPDKATADAFEDRHIFAAYVLLALIVLHTAAAAWHHFIKRDRIAARMVDGQPG</sequence>
<comment type="subcellular location">
    <subcellularLocation>
        <location evidence="2">Cell membrane</location>
        <topology evidence="2">Multi-pass membrane protein</topology>
    </subcellularLocation>
</comment>
<dbReference type="AlphaFoldDB" id="A0A1M7UJV9"/>
<keyword evidence="8" id="KW-0249">Electron transport</keyword>
<evidence type="ECO:0000256" key="6">
    <source>
        <dbReference type="ARBA" id="ARBA00022692"/>
    </source>
</evidence>
<dbReference type="InterPro" id="IPR016174">
    <property type="entry name" value="Di-haem_cyt_TM"/>
</dbReference>
<dbReference type="GO" id="GO:0022904">
    <property type="term" value="P:respiratory electron transport chain"/>
    <property type="evidence" value="ECO:0007669"/>
    <property type="project" value="InterPro"/>
</dbReference>
<evidence type="ECO:0000256" key="4">
    <source>
        <dbReference type="ARBA" id="ARBA00022475"/>
    </source>
</evidence>
<feature type="transmembrane region" description="Helical" evidence="13">
    <location>
        <begin position="45"/>
        <end position="67"/>
    </location>
</feature>
<evidence type="ECO:0000256" key="3">
    <source>
        <dbReference type="ARBA" id="ARBA00022448"/>
    </source>
</evidence>
<gene>
    <name evidence="15" type="ORF">SAMN05444170_5451</name>
</gene>
<dbReference type="PANTHER" id="PTHR30529:SF1">
    <property type="entry name" value="CYTOCHROME B561 HOMOLOG 2"/>
    <property type="match status" value="1"/>
</dbReference>
<protein>
    <submittedName>
        <fullName evidence="15">Cytochrome b561</fullName>
    </submittedName>
</protein>
<dbReference type="InterPro" id="IPR011577">
    <property type="entry name" value="Cyt_b561_bac/Ni-Hgenase"/>
</dbReference>
<evidence type="ECO:0000256" key="10">
    <source>
        <dbReference type="ARBA" id="ARBA00023004"/>
    </source>
</evidence>
<dbReference type="GO" id="GO:0005886">
    <property type="term" value="C:plasma membrane"/>
    <property type="evidence" value="ECO:0007669"/>
    <property type="project" value="UniProtKB-SubCell"/>
</dbReference>
<evidence type="ECO:0000256" key="5">
    <source>
        <dbReference type="ARBA" id="ARBA00022617"/>
    </source>
</evidence>
<evidence type="ECO:0000256" key="11">
    <source>
        <dbReference type="ARBA" id="ARBA00023136"/>
    </source>
</evidence>
<evidence type="ECO:0000256" key="13">
    <source>
        <dbReference type="SAM" id="Phobius"/>
    </source>
</evidence>
<feature type="transmembrane region" description="Helical" evidence="13">
    <location>
        <begin position="12"/>
        <end position="33"/>
    </location>
</feature>
<name>A0A1M7UJV9_9BRAD</name>
<dbReference type="PANTHER" id="PTHR30529">
    <property type="entry name" value="CYTOCHROME B561"/>
    <property type="match status" value="1"/>
</dbReference>
<keyword evidence="10" id="KW-0408">Iron</keyword>
<dbReference type="RefSeq" id="WP_072822598.1">
    <property type="nucleotide sequence ID" value="NZ_LT670849.1"/>
</dbReference>
<dbReference type="SUPFAM" id="SSF81342">
    <property type="entry name" value="Transmembrane di-heme cytochromes"/>
    <property type="match status" value="1"/>
</dbReference>
<evidence type="ECO:0000259" key="14">
    <source>
        <dbReference type="Pfam" id="PF01292"/>
    </source>
</evidence>
<evidence type="ECO:0000313" key="15">
    <source>
        <dbReference type="EMBL" id="SHN83269.1"/>
    </source>
</evidence>
<feature type="domain" description="Cytochrome b561 bacterial/Ni-hydrogenase" evidence="14">
    <location>
        <begin position="9"/>
        <end position="181"/>
    </location>
</feature>
<evidence type="ECO:0000256" key="1">
    <source>
        <dbReference type="ARBA" id="ARBA00001970"/>
    </source>
</evidence>
<dbReference type="Proteomes" id="UP000184096">
    <property type="component" value="Chromosome I"/>
</dbReference>
<evidence type="ECO:0000256" key="12">
    <source>
        <dbReference type="ARBA" id="ARBA00037975"/>
    </source>
</evidence>
<evidence type="ECO:0000313" key="16">
    <source>
        <dbReference type="Proteomes" id="UP000184096"/>
    </source>
</evidence>
<organism evidence="15 16">
    <name type="scientific">Bradyrhizobium erythrophlei</name>
    <dbReference type="NCBI Taxonomy" id="1437360"/>
    <lineage>
        <taxon>Bacteria</taxon>
        <taxon>Pseudomonadati</taxon>
        <taxon>Pseudomonadota</taxon>
        <taxon>Alphaproteobacteria</taxon>
        <taxon>Hyphomicrobiales</taxon>
        <taxon>Nitrobacteraceae</taxon>
        <taxon>Bradyrhizobium</taxon>
    </lineage>
</organism>
<keyword evidence="9 13" id="KW-1133">Transmembrane helix</keyword>
<dbReference type="Gene3D" id="1.20.950.20">
    <property type="entry name" value="Transmembrane di-heme cytochromes, Chain C"/>
    <property type="match status" value="1"/>
</dbReference>
<dbReference type="InterPro" id="IPR052168">
    <property type="entry name" value="Cytochrome_b561_oxidase"/>
</dbReference>
<dbReference type="OrthoDB" id="1247465at2"/>
<evidence type="ECO:0000256" key="7">
    <source>
        <dbReference type="ARBA" id="ARBA00022723"/>
    </source>
</evidence>
<evidence type="ECO:0000256" key="8">
    <source>
        <dbReference type="ARBA" id="ARBA00022982"/>
    </source>
</evidence>
<keyword evidence="4" id="KW-1003">Cell membrane</keyword>
<dbReference type="GO" id="GO:0009055">
    <property type="term" value="F:electron transfer activity"/>
    <property type="evidence" value="ECO:0007669"/>
    <property type="project" value="InterPro"/>
</dbReference>
<dbReference type="EMBL" id="LT670849">
    <property type="protein sequence ID" value="SHN83269.1"/>
    <property type="molecule type" value="Genomic_DNA"/>
</dbReference>
<dbReference type="GO" id="GO:0020037">
    <property type="term" value="F:heme binding"/>
    <property type="evidence" value="ECO:0007669"/>
    <property type="project" value="TreeGrafter"/>
</dbReference>
<evidence type="ECO:0000256" key="9">
    <source>
        <dbReference type="ARBA" id="ARBA00022989"/>
    </source>
</evidence>
<keyword evidence="6 13" id="KW-0812">Transmembrane</keyword>
<keyword evidence="3" id="KW-0813">Transport</keyword>
<keyword evidence="11 13" id="KW-0472">Membrane</keyword>
<reference evidence="16" key="1">
    <citation type="submission" date="2016-11" db="EMBL/GenBank/DDBJ databases">
        <authorList>
            <person name="Varghese N."/>
            <person name="Submissions S."/>
        </authorList>
    </citation>
    <scope>NUCLEOTIDE SEQUENCE [LARGE SCALE GENOMIC DNA]</scope>
    <source>
        <strain evidence="16">GAS401</strain>
    </source>
</reference>
<accession>A0A1M7UJV9</accession>
<dbReference type="GO" id="GO:0046872">
    <property type="term" value="F:metal ion binding"/>
    <property type="evidence" value="ECO:0007669"/>
    <property type="project" value="UniProtKB-KW"/>
</dbReference>
<keyword evidence="7" id="KW-0479">Metal-binding</keyword>
<proteinExistence type="inferred from homology"/>
<feature type="transmembrane region" description="Helical" evidence="13">
    <location>
        <begin position="147"/>
        <end position="168"/>
    </location>
</feature>